<comment type="caution">
    <text evidence="1">The sequence shown here is derived from an EMBL/GenBank/DDBJ whole genome shotgun (WGS) entry which is preliminary data.</text>
</comment>
<accession>A0A7Y0BMB9</accession>
<dbReference type="Proteomes" id="UP000583556">
    <property type="component" value="Unassembled WGS sequence"/>
</dbReference>
<dbReference type="AlphaFoldDB" id="A0A7Y0BMB9"/>
<name>A0A7Y0BMB9_9SPHN</name>
<evidence type="ECO:0000313" key="2">
    <source>
        <dbReference type="Proteomes" id="UP000583556"/>
    </source>
</evidence>
<protein>
    <recommendedName>
        <fullName evidence="3">Phage shock protein B</fullName>
    </recommendedName>
</protein>
<evidence type="ECO:0000313" key="1">
    <source>
        <dbReference type="EMBL" id="NML93117.1"/>
    </source>
</evidence>
<gene>
    <name evidence="1" type="ORF">HHL27_05475</name>
</gene>
<organism evidence="1 2">
    <name type="scientific">Novosphingobium olei</name>
    <dbReference type="NCBI Taxonomy" id="2728851"/>
    <lineage>
        <taxon>Bacteria</taxon>
        <taxon>Pseudomonadati</taxon>
        <taxon>Pseudomonadota</taxon>
        <taxon>Alphaproteobacteria</taxon>
        <taxon>Sphingomonadales</taxon>
        <taxon>Sphingomonadaceae</taxon>
        <taxon>Novosphingobium</taxon>
    </lineage>
</organism>
<dbReference type="RefSeq" id="WP_169492378.1">
    <property type="nucleotide sequence ID" value="NZ_JABBGM010000002.1"/>
</dbReference>
<dbReference type="EMBL" id="JABBGM010000002">
    <property type="protein sequence ID" value="NML93117.1"/>
    <property type="molecule type" value="Genomic_DNA"/>
</dbReference>
<keyword evidence="2" id="KW-1185">Reference proteome</keyword>
<proteinExistence type="predicted"/>
<evidence type="ECO:0008006" key="3">
    <source>
        <dbReference type="Google" id="ProtNLM"/>
    </source>
</evidence>
<reference evidence="1 2" key="1">
    <citation type="submission" date="2020-04" db="EMBL/GenBank/DDBJ databases">
        <title>Novosphingobium sp. TW-4 isolated from soil.</title>
        <authorList>
            <person name="Dahal R.H."/>
            <person name="Chaudhary D.K."/>
        </authorList>
    </citation>
    <scope>NUCLEOTIDE SEQUENCE [LARGE SCALE GENOMIC DNA]</scope>
    <source>
        <strain evidence="1 2">TW-4</strain>
    </source>
</reference>
<sequence>MGFWTSVVAIVAIIAWATTRQARYRNQSGAPISGSDPVYTAQLEREVADLRKRLEVLERIATDGAETRRLANEIESLRDR</sequence>